<comment type="caution">
    <text evidence="2">The sequence shown here is derived from an EMBL/GenBank/DDBJ whole genome shotgun (WGS) entry which is preliminary data.</text>
</comment>
<dbReference type="InterPro" id="IPR025345">
    <property type="entry name" value="DUF4249"/>
</dbReference>
<reference evidence="2 3" key="1">
    <citation type="submission" date="2019-04" db="EMBL/GenBank/DDBJ databases">
        <authorList>
            <person name="Feng G."/>
            <person name="Zhang J."/>
            <person name="Zhu H."/>
        </authorList>
    </citation>
    <scope>NUCLEOTIDE SEQUENCE [LARGE SCALE GENOMIC DNA]</scope>
    <source>
        <strain evidence="2 3">JCM 31653</strain>
    </source>
</reference>
<evidence type="ECO:0000313" key="2">
    <source>
        <dbReference type="EMBL" id="TGE25769.1"/>
    </source>
</evidence>
<name>A0A4Z0Q8P3_9BACT</name>
<feature type="signal peptide" evidence="1">
    <location>
        <begin position="1"/>
        <end position="23"/>
    </location>
</feature>
<organism evidence="2 3">
    <name type="scientific">Hymenobacter aquaticus</name>
    <dbReference type="NCBI Taxonomy" id="1867101"/>
    <lineage>
        <taxon>Bacteria</taxon>
        <taxon>Pseudomonadati</taxon>
        <taxon>Bacteroidota</taxon>
        <taxon>Cytophagia</taxon>
        <taxon>Cytophagales</taxon>
        <taxon>Hymenobacteraceae</taxon>
        <taxon>Hymenobacter</taxon>
    </lineage>
</organism>
<dbReference type="EMBL" id="SRLC01000001">
    <property type="protein sequence ID" value="TGE25769.1"/>
    <property type="molecule type" value="Genomic_DNA"/>
</dbReference>
<keyword evidence="3" id="KW-1185">Reference proteome</keyword>
<evidence type="ECO:0000313" key="3">
    <source>
        <dbReference type="Proteomes" id="UP000297549"/>
    </source>
</evidence>
<keyword evidence="1" id="KW-0732">Signal</keyword>
<evidence type="ECO:0000256" key="1">
    <source>
        <dbReference type="SAM" id="SignalP"/>
    </source>
</evidence>
<dbReference type="AlphaFoldDB" id="A0A4Z0Q8P3"/>
<feature type="chain" id="PRO_5021395396" evidence="1">
    <location>
        <begin position="24"/>
        <end position="345"/>
    </location>
</feature>
<dbReference type="Proteomes" id="UP000297549">
    <property type="component" value="Unassembled WGS sequence"/>
</dbReference>
<sequence length="345" mass="38083">MAMYISSRPVRAALLLLSLGLGACETTLDLPEPKHTPRIALQFELSNYDFDFQPPNSNDELARLRRLYVSNSQRVFDLNELKGRRDATVVITDDKGAVVESFEALQSTSPYYDSEQGYYRQTKRLKGEPGRTYTLRASLPGFETVESTLTMPKAAVIESATFTKNQSKSSPNDVRGKLSVTVADDPGAANYYVAFARVVDKDYKLTTGWAEVQVDQDNNGDIVTPEVGQFQLSSLSAISGGGYGTYGFYPYADTNVNGKRFSLNADVRYYPGGCSYSGVCNEAAYMEVFVSSLTREAYNFHLSRQRYNNTDGNPFAEPAPLASNIPNGYGLFGGVTDAVYRIKLQ</sequence>
<proteinExistence type="predicted"/>
<protein>
    <submittedName>
        <fullName evidence="2">DUF4249 domain-containing protein</fullName>
    </submittedName>
</protein>
<dbReference type="OrthoDB" id="1115009at2"/>
<gene>
    <name evidence="2" type="ORF">E5K00_11425</name>
</gene>
<accession>A0A4Z0Q8P3</accession>
<dbReference type="Pfam" id="PF14054">
    <property type="entry name" value="DUF4249"/>
    <property type="match status" value="1"/>
</dbReference>